<protein>
    <recommendedName>
        <fullName evidence="4">RRM domain-containing protein</fullName>
    </recommendedName>
</protein>
<organism evidence="5 6">
    <name type="scientific">Trapa incisa</name>
    <dbReference type="NCBI Taxonomy" id="236973"/>
    <lineage>
        <taxon>Eukaryota</taxon>
        <taxon>Viridiplantae</taxon>
        <taxon>Streptophyta</taxon>
        <taxon>Embryophyta</taxon>
        <taxon>Tracheophyta</taxon>
        <taxon>Spermatophyta</taxon>
        <taxon>Magnoliopsida</taxon>
        <taxon>eudicotyledons</taxon>
        <taxon>Gunneridae</taxon>
        <taxon>Pentapetalae</taxon>
        <taxon>rosids</taxon>
        <taxon>malvids</taxon>
        <taxon>Myrtales</taxon>
        <taxon>Lythraceae</taxon>
        <taxon>Trapa</taxon>
    </lineage>
</organism>
<dbReference type="CDD" id="cd12680">
    <property type="entry name" value="RRM_THOC4"/>
    <property type="match status" value="1"/>
</dbReference>
<evidence type="ECO:0000313" key="5">
    <source>
        <dbReference type="EMBL" id="KAK4743100.1"/>
    </source>
</evidence>
<dbReference type="InterPro" id="IPR012677">
    <property type="entry name" value="Nucleotide-bd_a/b_plait_sf"/>
</dbReference>
<dbReference type="GO" id="GO:0003729">
    <property type="term" value="F:mRNA binding"/>
    <property type="evidence" value="ECO:0007669"/>
    <property type="project" value="TreeGrafter"/>
</dbReference>
<feature type="region of interest" description="Disordered" evidence="3">
    <location>
        <begin position="23"/>
        <end position="45"/>
    </location>
</feature>
<gene>
    <name evidence="5" type="ORF">SAY87_001101</name>
</gene>
<dbReference type="Gene3D" id="3.30.70.330">
    <property type="match status" value="1"/>
</dbReference>
<evidence type="ECO:0000313" key="6">
    <source>
        <dbReference type="Proteomes" id="UP001345219"/>
    </source>
</evidence>
<sequence length="249" mass="27431">MAESLDMALDDIIRKNRRYRELNDGPTAGRVSRPPIGAGGPSRRLPNRALFRDASPYTAPLPMAAMAPIWEQHIAEYAGETTDPEAGTKLYISNLDYGVSNNDLMLLFSSVGDLQRYSIHCDKSGRSKGTAEVVFKREVDAIAAIKRYNNVRLDGKPMMIEIVGKNLISHVPLLPIPNSILGSAPNFLPRGQRLGVKHAPGSNIGHQLPWERTQAKASQIKPSAEDLDAELEKYHLEARKAKRSAQSDP</sequence>
<proteinExistence type="predicted"/>
<dbReference type="InterPro" id="IPR035979">
    <property type="entry name" value="RBD_domain_sf"/>
</dbReference>
<dbReference type="GO" id="GO:0005634">
    <property type="term" value="C:nucleus"/>
    <property type="evidence" value="ECO:0007669"/>
    <property type="project" value="TreeGrafter"/>
</dbReference>
<dbReference type="SMART" id="SM00360">
    <property type="entry name" value="RRM"/>
    <property type="match status" value="1"/>
</dbReference>
<evidence type="ECO:0000256" key="2">
    <source>
        <dbReference type="PROSITE-ProRule" id="PRU00176"/>
    </source>
</evidence>
<reference evidence="5 6" key="1">
    <citation type="journal article" date="2023" name="Hortic Res">
        <title>Pangenome of water caltrop reveals structural variations and asymmetric subgenome divergence after allopolyploidization.</title>
        <authorList>
            <person name="Zhang X."/>
            <person name="Chen Y."/>
            <person name="Wang L."/>
            <person name="Yuan Y."/>
            <person name="Fang M."/>
            <person name="Shi L."/>
            <person name="Lu R."/>
            <person name="Comes H.P."/>
            <person name="Ma Y."/>
            <person name="Chen Y."/>
            <person name="Huang G."/>
            <person name="Zhou Y."/>
            <person name="Zheng Z."/>
            <person name="Qiu Y."/>
        </authorList>
    </citation>
    <scope>NUCLEOTIDE SEQUENCE [LARGE SCALE GENOMIC DNA]</scope>
    <source>
        <tissue evidence="5">Roots</tissue>
    </source>
</reference>
<dbReference type="Proteomes" id="UP001345219">
    <property type="component" value="Chromosome 1"/>
</dbReference>
<keyword evidence="6" id="KW-1185">Reference proteome</keyword>
<dbReference type="AlphaFoldDB" id="A0AAN7GI10"/>
<keyword evidence="1 2" id="KW-0694">RNA-binding</keyword>
<evidence type="ECO:0000256" key="3">
    <source>
        <dbReference type="SAM" id="MobiDB-lite"/>
    </source>
</evidence>
<dbReference type="SUPFAM" id="SSF54928">
    <property type="entry name" value="RNA-binding domain, RBD"/>
    <property type="match status" value="1"/>
</dbReference>
<feature type="domain" description="RRM" evidence="4">
    <location>
        <begin position="88"/>
        <end position="165"/>
    </location>
</feature>
<dbReference type="PROSITE" id="PS50102">
    <property type="entry name" value="RRM"/>
    <property type="match status" value="1"/>
</dbReference>
<dbReference type="PANTHER" id="PTHR19965">
    <property type="entry name" value="RNA AND EXPORT FACTOR BINDING PROTEIN"/>
    <property type="match status" value="1"/>
</dbReference>
<dbReference type="GO" id="GO:0006406">
    <property type="term" value="P:mRNA export from nucleus"/>
    <property type="evidence" value="ECO:0007669"/>
    <property type="project" value="TreeGrafter"/>
</dbReference>
<dbReference type="EMBL" id="JAXIOK010000023">
    <property type="protein sequence ID" value="KAK4743100.1"/>
    <property type="molecule type" value="Genomic_DNA"/>
</dbReference>
<name>A0AAN7GI10_9MYRT</name>
<evidence type="ECO:0000256" key="1">
    <source>
        <dbReference type="ARBA" id="ARBA00022884"/>
    </source>
</evidence>
<dbReference type="InterPro" id="IPR051229">
    <property type="entry name" value="ALYREF_mRNA_export"/>
</dbReference>
<dbReference type="InterPro" id="IPR000504">
    <property type="entry name" value="RRM_dom"/>
</dbReference>
<dbReference type="Pfam" id="PF00076">
    <property type="entry name" value="RRM_1"/>
    <property type="match status" value="1"/>
</dbReference>
<accession>A0AAN7GI10</accession>
<dbReference type="PANTHER" id="PTHR19965:SF69">
    <property type="entry name" value="NUCLEOTIDE-BINDING ALPHA-BETA PLAIT DOMAIN-CONTAINING PROTEIN-RELATED"/>
    <property type="match status" value="1"/>
</dbReference>
<comment type="caution">
    <text evidence="5">The sequence shown here is derived from an EMBL/GenBank/DDBJ whole genome shotgun (WGS) entry which is preliminary data.</text>
</comment>
<evidence type="ECO:0000259" key="4">
    <source>
        <dbReference type="PROSITE" id="PS50102"/>
    </source>
</evidence>